<dbReference type="InterPro" id="IPR036875">
    <property type="entry name" value="Znf_CCHC_sf"/>
</dbReference>
<keyword evidence="3 5" id="KW-0863">Zinc-finger</keyword>
<dbReference type="Pfam" id="PF19317">
    <property type="entry name" value="Gag_p24_C"/>
    <property type="match status" value="2"/>
</dbReference>
<feature type="coiled-coil region" evidence="6">
    <location>
        <begin position="627"/>
        <end position="658"/>
    </location>
</feature>
<dbReference type="GeneTree" id="ENSGT01150000287227"/>
<dbReference type="SUPFAM" id="SSF47943">
    <property type="entry name" value="Retrovirus capsid protein, N-terminal core domain"/>
    <property type="match status" value="2"/>
</dbReference>
<dbReference type="SMART" id="SM00343">
    <property type="entry name" value="ZnF_C2HC"/>
    <property type="match status" value="1"/>
</dbReference>
<evidence type="ECO:0000256" key="5">
    <source>
        <dbReference type="PROSITE-ProRule" id="PRU00047"/>
    </source>
</evidence>
<dbReference type="PANTHER" id="PTHR40389:SF2">
    <property type="entry name" value="ENDOGENOUS RETROVIRUS GROUP K MEMBER 24 GAG POLYPROTEIN-RELATED"/>
    <property type="match status" value="1"/>
</dbReference>
<dbReference type="Pfam" id="PF00607">
    <property type="entry name" value="Gag_p24"/>
    <property type="match status" value="2"/>
</dbReference>
<accession>A0A803WEJ9</accession>
<evidence type="ECO:0000256" key="3">
    <source>
        <dbReference type="ARBA" id="ARBA00022771"/>
    </source>
</evidence>
<evidence type="ECO:0000259" key="7">
    <source>
        <dbReference type="PROSITE" id="PS50158"/>
    </source>
</evidence>
<dbReference type="InterPro" id="IPR008916">
    <property type="entry name" value="Retrov_capsid_C"/>
</dbReference>
<protein>
    <recommendedName>
        <fullName evidence="7">CCHC-type domain-containing protein</fullName>
    </recommendedName>
</protein>
<dbReference type="GO" id="GO:0016032">
    <property type="term" value="P:viral process"/>
    <property type="evidence" value="ECO:0007669"/>
    <property type="project" value="InterPro"/>
</dbReference>
<dbReference type="InterPro" id="IPR008919">
    <property type="entry name" value="Retrov_capsid_N"/>
</dbReference>
<evidence type="ECO:0000256" key="1">
    <source>
        <dbReference type="ARBA" id="ARBA00022707"/>
    </source>
</evidence>
<reference evidence="8" key="1">
    <citation type="submission" date="2025-08" db="UniProtKB">
        <authorList>
            <consortium name="Ensembl"/>
        </authorList>
    </citation>
    <scope>IDENTIFICATION</scope>
</reference>
<feature type="domain" description="CCHC-type" evidence="7">
    <location>
        <begin position="657"/>
        <end position="674"/>
    </location>
</feature>
<keyword evidence="2" id="KW-0479">Metal-binding</keyword>
<dbReference type="AlphaFoldDB" id="A0A803WEJ9"/>
<evidence type="ECO:0000256" key="6">
    <source>
        <dbReference type="SAM" id="Coils"/>
    </source>
</evidence>
<dbReference type="GO" id="GO:0003676">
    <property type="term" value="F:nucleic acid binding"/>
    <property type="evidence" value="ECO:0007669"/>
    <property type="project" value="InterPro"/>
</dbReference>
<dbReference type="Proteomes" id="UP000016665">
    <property type="component" value="Unplaced"/>
</dbReference>
<dbReference type="SUPFAM" id="SSF47353">
    <property type="entry name" value="Retrovirus capsid dimerization domain-like"/>
    <property type="match status" value="2"/>
</dbReference>
<dbReference type="Gene3D" id="1.10.1200.30">
    <property type="match status" value="2"/>
</dbReference>
<keyword evidence="1" id="KW-0449">Lipoprotein</keyword>
<name>A0A803WEJ9_FICAL</name>
<dbReference type="Gene3D" id="1.10.375.10">
    <property type="entry name" value="Human Immunodeficiency Virus Type 1 Capsid Protein"/>
    <property type="match status" value="2"/>
</dbReference>
<dbReference type="Ensembl" id="ENSFALT00000027266.1">
    <property type="protein sequence ID" value="ENSFALP00000033405.1"/>
    <property type="gene ID" value="ENSFALG00000022958.1"/>
</dbReference>
<keyword evidence="1" id="KW-0519">Myristate</keyword>
<dbReference type="Gene3D" id="4.10.60.10">
    <property type="entry name" value="Zinc finger, CCHC-type"/>
    <property type="match status" value="1"/>
</dbReference>
<proteinExistence type="predicted"/>
<sequence length="690" mass="77766">MNGASTWTQTEQMAPLYRPVPMEAQPSAAQPSLTDWANIRMNLVRDRECPAIGTGDIVMPVPYDAQGQNPRWERLNREVLKDIIKEIRDNGLGSSYFQRLLKGAFDIYDLTAHDLRSLVSLILTDTQALIWDSRWRRALQELRTRYQGGRNAALTLAELAGDPPNNDPAQRARLPREVLTDIKEAARQAILQIAPAGVQDTVYTDIRQGAAEPFSSFTDRLTRAVDRQVTHEAAKPHLLRTLAFENANQECKRIIRAIPGQLSLAEMVQACSEVGTPQQIASIVKEQMERVLRAQNEKFECPKAYFPQALQVTPESQMLIPQPGPRTTQQRVQVPAVPLDPRMNGASTWTQTQQMVPLYRPVPMEAQPSAAQPSLTDWANIRMNLVRDRECPAIGTGDIVMPVPYDAQGQNPRWERLNREVLKDIIKEIRDNGLGSSYFQRLLKGAFDIYDLTAHDLRSLVSLILTDTQALIWDSRWRRALQELRTRYQGGRNAALTLAELAGDPPNNDPAQRARLPREVLTDIKEAARQAILQIAPAGVQDTVYTDIRQGAAEPFSSFTDRLTRAVDRQVTHEAAKPHLLRTLAFENANQECKRIIRAIPGQLSLAEMVQACSEVGTPQQIASIVKEQMERVLRAQNEKFEKLLANFKKKNNSRERRCYNCGGFGHFKKNCPQLANLSVFELSLQTKLQ</sequence>
<dbReference type="InterPro" id="IPR001878">
    <property type="entry name" value="Znf_CCHC"/>
</dbReference>
<keyword evidence="6" id="KW-0175">Coiled coil</keyword>
<dbReference type="Pfam" id="PF00098">
    <property type="entry name" value="zf-CCHC"/>
    <property type="match status" value="1"/>
</dbReference>
<dbReference type="PANTHER" id="PTHR40389">
    <property type="entry name" value="ENDOGENOUS RETROVIRUS GROUP K MEMBER 24 GAG POLYPROTEIN-RELATED"/>
    <property type="match status" value="1"/>
</dbReference>
<organism evidence="8 9">
    <name type="scientific">Ficedula albicollis</name>
    <name type="common">Collared flycatcher</name>
    <name type="synonym">Muscicapa albicollis</name>
    <dbReference type="NCBI Taxonomy" id="59894"/>
    <lineage>
        <taxon>Eukaryota</taxon>
        <taxon>Metazoa</taxon>
        <taxon>Chordata</taxon>
        <taxon>Craniata</taxon>
        <taxon>Vertebrata</taxon>
        <taxon>Euteleostomi</taxon>
        <taxon>Archelosauria</taxon>
        <taxon>Archosauria</taxon>
        <taxon>Dinosauria</taxon>
        <taxon>Saurischia</taxon>
        <taxon>Theropoda</taxon>
        <taxon>Coelurosauria</taxon>
        <taxon>Aves</taxon>
        <taxon>Neognathae</taxon>
        <taxon>Neoaves</taxon>
        <taxon>Telluraves</taxon>
        <taxon>Australaves</taxon>
        <taxon>Passeriformes</taxon>
        <taxon>Muscicapidae</taxon>
        <taxon>Ficedula</taxon>
    </lineage>
</organism>
<dbReference type="GO" id="GO:0008270">
    <property type="term" value="F:zinc ion binding"/>
    <property type="evidence" value="ECO:0007669"/>
    <property type="project" value="UniProtKB-KW"/>
</dbReference>
<evidence type="ECO:0000313" key="9">
    <source>
        <dbReference type="Proteomes" id="UP000016665"/>
    </source>
</evidence>
<keyword evidence="9" id="KW-1185">Reference proteome</keyword>
<keyword evidence="4" id="KW-0862">Zinc</keyword>
<dbReference type="InterPro" id="IPR045345">
    <property type="entry name" value="Gag_p24_C"/>
</dbReference>
<dbReference type="InterPro" id="IPR050195">
    <property type="entry name" value="Primate_lentivir_Gag_pol-like"/>
</dbReference>
<reference evidence="8" key="2">
    <citation type="submission" date="2025-09" db="UniProtKB">
        <authorList>
            <consortium name="Ensembl"/>
        </authorList>
    </citation>
    <scope>IDENTIFICATION</scope>
</reference>
<evidence type="ECO:0000256" key="4">
    <source>
        <dbReference type="ARBA" id="ARBA00022833"/>
    </source>
</evidence>
<evidence type="ECO:0000313" key="8">
    <source>
        <dbReference type="Ensembl" id="ENSFALP00000033405.1"/>
    </source>
</evidence>
<dbReference type="PROSITE" id="PS50158">
    <property type="entry name" value="ZF_CCHC"/>
    <property type="match status" value="1"/>
</dbReference>
<evidence type="ECO:0000256" key="2">
    <source>
        <dbReference type="ARBA" id="ARBA00022723"/>
    </source>
</evidence>
<dbReference type="SUPFAM" id="SSF57756">
    <property type="entry name" value="Retrovirus zinc finger-like domains"/>
    <property type="match status" value="1"/>
</dbReference>